<keyword evidence="2" id="KW-1185">Reference proteome</keyword>
<dbReference type="InterPro" id="IPR011051">
    <property type="entry name" value="RmlC_Cupin_sf"/>
</dbReference>
<accession>A0ABQ5UUE2</accession>
<dbReference type="SUPFAM" id="SSF51182">
    <property type="entry name" value="RmlC-like cupins"/>
    <property type="match status" value="1"/>
</dbReference>
<dbReference type="Gene3D" id="2.60.120.10">
    <property type="entry name" value="Jelly Rolls"/>
    <property type="match status" value="1"/>
</dbReference>
<comment type="caution">
    <text evidence="1">The sequence shown here is derived from an EMBL/GenBank/DDBJ whole genome shotgun (WGS) entry which is preliminary data.</text>
</comment>
<protein>
    <recommendedName>
        <fullName evidence="3">Cupin domain-containing protein</fullName>
    </recommendedName>
</protein>
<gene>
    <name evidence="1" type="ORF">GCM10007879_30420</name>
</gene>
<dbReference type="Proteomes" id="UP001161405">
    <property type="component" value="Unassembled WGS sequence"/>
</dbReference>
<reference evidence="1" key="2">
    <citation type="submission" date="2023-01" db="EMBL/GenBank/DDBJ databases">
        <title>Draft genome sequence of Maritalea porphyrae strain NBRC 107169.</title>
        <authorList>
            <person name="Sun Q."/>
            <person name="Mori K."/>
        </authorList>
    </citation>
    <scope>NUCLEOTIDE SEQUENCE</scope>
    <source>
        <strain evidence="1">NBRC 107169</strain>
    </source>
</reference>
<proteinExistence type="predicted"/>
<dbReference type="RefSeq" id="WP_284365864.1">
    <property type="nucleotide sequence ID" value="NZ_BSNI01000002.1"/>
</dbReference>
<dbReference type="InterPro" id="IPR014710">
    <property type="entry name" value="RmlC-like_jellyroll"/>
</dbReference>
<evidence type="ECO:0000313" key="2">
    <source>
        <dbReference type="Proteomes" id="UP001161405"/>
    </source>
</evidence>
<organism evidence="1 2">
    <name type="scientific">Maritalea porphyrae</name>
    <dbReference type="NCBI Taxonomy" id="880732"/>
    <lineage>
        <taxon>Bacteria</taxon>
        <taxon>Pseudomonadati</taxon>
        <taxon>Pseudomonadota</taxon>
        <taxon>Alphaproteobacteria</taxon>
        <taxon>Hyphomicrobiales</taxon>
        <taxon>Devosiaceae</taxon>
        <taxon>Maritalea</taxon>
    </lineage>
</organism>
<evidence type="ECO:0008006" key="3">
    <source>
        <dbReference type="Google" id="ProtNLM"/>
    </source>
</evidence>
<dbReference type="EMBL" id="BSNI01000002">
    <property type="protein sequence ID" value="GLQ18793.1"/>
    <property type="molecule type" value="Genomic_DNA"/>
</dbReference>
<name>A0ABQ5UUE2_9HYPH</name>
<sequence length="125" mass="14346">MRIGFDDLMDRIPGPPTKKWPDGVWFARAFASDTLSVQLYTPKSGMYPVPPGVHIIYIVMRGRAHLKVGNKKHDMQPGDVVPIGVDVVHEFENFTKDFATYVIFWRSLEDLRNMKLKEQQQKSVA</sequence>
<reference evidence="1" key="1">
    <citation type="journal article" date="2014" name="Int. J. Syst. Evol. Microbiol.">
        <title>Complete genome of a new Firmicutes species belonging to the dominant human colonic microbiota ('Ruminococcus bicirculans') reveals two chromosomes and a selective capacity to utilize plant glucans.</title>
        <authorList>
            <consortium name="NISC Comparative Sequencing Program"/>
            <person name="Wegmann U."/>
            <person name="Louis P."/>
            <person name="Goesmann A."/>
            <person name="Henrissat B."/>
            <person name="Duncan S.H."/>
            <person name="Flint H.J."/>
        </authorList>
    </citation>
    <scope>NUCLEOTIDE SEQUENCE</scope>
    <source>
        <strain evidence="1">NBRC 107169</strain>
    </source>
</reference>
<evidence type="ECO:0000313" key="1">
    <source>
        <dbReference type="EMBL" id="GLQ18793.1"/>
    </source>
</evidence>